<dbReference type="PANTHER" id="PTHR11306">
    <property type="entry name" value="NIEMANN PICK TYPE C2 PROTEIN NPC2-RELATED"/>
    <property type="match status" value="1"/>
</dbReference>
<dbReference type="InterPro" id="IPR033916">
    <property type="entry name" value="ML_Npc2-like"/>
</dbReference>
<feature type="signal peptide" evidence="6">
    <location>
        <begin position="1"/>
        <end position="23"/>
    </location>
</feature>
<dbReference type="CDD" id="cd00916">
    <property type="entry name" value="Npc2_like"/>
    <property type="match status" value="1"/>
</dbReference>
<dbReference type="InterPro" id="IPR014756">
    <property type="entry name" value="Ig_E-set"/>
</dbReference>
<accession>A0AAD4KBZ9</accession>
<keyword evidence="4 6" id="KW-0732">Signal</keyword>
<evidence type="ECO:0000256" key="1">
    <source>
        <dbReference type="ARBA" id="ARBA00004613"/>
    </source>
</evidence>
<dbReference type="EMBL" id="JAJJHW010000014">
    <property type="protein sequence ID" value="KAH8388195.1"/>
    <property type="molecule type" value="Genomic_DNA"/>
</dbReference>
<protein>
    <recommendedName>
        <fullName evidence="7">MD-2-related lipid-recognition domain-containing protein</fullName>
    </recommendedName>
</protein>
<comment type="subcellular location">
    <subcellularLocation>
        <location evidence="1">Secreted</location>
    </subcellularLocation>
</comment>
<dbReference type="SUPFAM" id="SSF81296">
    <property type="entry name" value="E set domains"/>
    <property type="match status" value="1"/>
</dbReference>
<dbReference type="PANTHER" id="PTHR11306:SF36">
    <property type="entry name" value="NIEMANN-PICK TYPE C-2C-RELATED"/>
    <property type="match status" value="1"/>
</dbReference>
<organism evidence="8 9">
    <name type="scientific">Drosophila rubida</name>
    <dbReference type="NCBI Taxonomy" id="30044"/>
    <lineage>
        <taxon>Eukaryota</taxon>
        <taxon>Metazoa</taxon>
        <taxon>Ecdysozoa</taxon>
        <taxon>Arthropoda</taxon>
        <taxon>Hexapoda</taxon>
        <taxon>Insecta</taxon>
        <taxon>Pterygota</taxon>
        <taxon>Neoptera</taxon>
        <taxon>Endopterygota</taxon>
        <taxon>Diptera</taxon>
        <taxon>Brachycera</taxon>
        <taxon>Muscomorpha</taxon>
        <taxon>Ephydroidea</taxon>
        <taxon>Drosophilidae</taxon>
        <taxon>Drosophila</taxon>
    </lineage>
</organism>
<evidence type="ECO:0000313" key="9">
    <source>
        <dbReference type="Proteomes" id="UP001200034"/>
    </source>
</evidence>
<comment type="similarity">
    <text evidence="2">Belongs to the NPC2 family.</text>
</comment>
<dbReference type="Pfam" id="PF02221">
    <property type="entry name" value="E1_DerP2_DerF2"/>
    <property type="match status" value="1"/>
</dbReference>
<dbReference type="AlphaFoldDB" id="A0AAD4KBZ9"/>
<dbReference type="InterPro" id="IPR039670">
    <property type="entry name" value="NPC2-like"/>
</dbReference>
<sequence length="165" mass="18149">MSIKQLVVYFCLVLALSWTFVAAETPVRHCANESNPLPLMVQINDCNELPCDLVKGEESTIAIQFVATRNSMRQLTARVHLTSLGVTIPYELDAERGNVCGNLLHGAYCPLDAGEDVTYRLLLPVASNQPEVPTRLQVTLYDAENVDQVVACFLADTRIKKPSSA</sequence>
<dbReference type="GO" id="GO:0032934">
    <property type="term" value="F:sterol binding"/>
    <property type="evidence" value="ECO:0007669"/>
    <property type="project" value="InterPro"/>
</dbReference>
<name>A0AAD4KBZ9_9MUSC</name>
<proteinExistence type="inferred from homology"/>
<comment type="caution">
    <text evidence="8">The sequence shown here is derived from an EMBL/GenBank/DDBJ whole genome shotgun (WGS) entry which is preliminary data.</text>
</comment>
<evidence type="ECO:0000256" key="5">
    <source>
        <dbReference type="ARBA" id="ARBA00023157"/>
    </source>
</evidence>
<feature type="chain" id="PRO_5041946952" description="MD-2-related lipid-recognition domain-containing protein" evidence="6">
    <location>
        <begin position="24"/>
        <end position="165"/>
    </location>
</feature>
<dbReference type="SMART" id="SM00737">
    <property type="entry name" value="ML"/>
    <property type="match status" value="1"/>
</dbReference>
<evidence type="ECO:0000259" key="7">
    <source>
        <dbReference type="SMART" id="SM00737"/>
    </source>
</evidence>
<feature type="domain" description="MD-2-related lipid-recognition" evidence="7">
    <location>
        <begin position="27"/>
        <end position="157"/>
    </location>
</feature>
<dbReference type="FunFam" id="2.60.40.770:FF:000001">
    <property type="entry name" value="NPC intracellular cholesterol transporter 2"/>
    <property type="match status" value="1"/>
</dbReference>
<evidence type="ECO:0000313" key="8">
    <source>
        <dbReference type="EMBL" id="KAH8388195.1"/>
    </source>
</evidence>
<dbReference type="Proteomes" id="UP001200034">
    <property type="component" value="Unassembled WGS sequence"/>
</dbReference>
<dbReference type="GO" id="GO:0032367">
    <property type="term" value="P:intracellular cholesterol transport"/>
    <property type="evidence" value="ECO:0007669"/>
    <property type="project" value="InterPro"/>
</dbReference>
<evidence type="ECO:0000256" key="4">
    <source>
        <dbReference type="ARBA" id="ARBA00022729"/>
    </source>
</evidence>
<gene>
    <name evidence="8" type="ORF">KR093_000105</name>
</gene>
<evidence type="ECO:0000256" key="2">
    <source>
        <dbReference type="ARBA" id="ARBA00006370"/>
    </source>
</evidence>
<evidence type="ECO:0000256" key="3">
    <source>
        <dbReference type="ARBA" id="ARBA00022525"/>
    </source>
</evidence>
<dbReference type="Gene3D" id="2.60.40.770">
    <property type="match status" value="1"/>
</dbReference>
<dbReference type="InterPro" id="IPR003172">
    <property type="entry name" value="ML_dom"/>
</dbReference>
<keyword evidence="3" id="KW-0964">Secreted</keyword>
<dbReference type="GO" id="GO:0005576">
    <property type="term" value="C:extracellular region"/>
    <property type="evidence" value="ECO:0007669"/>
    <property type="project" value="UniProtKB-SubCell"/>
</dbReference>
<keyword evidence="9" id="KW-1185">Reference proteome</keyword>
<evidence type="ECO:0000256" key="6">
    <source>
        <dbReference type="SAM" id="SignalP"/>
    </source>
</evidence>
<reference evidence="8" key="1">
    <citation type="journal article" date="2021" name="Mol. Ecol. Resour.">
        <title>Phylogenomic analyses of the genus Drosophila reveals genomic signals of climate adaptation.</title>
        <authorList>
            <person name="Li F."/>
            <person name="Rane R.V."/>
            <person name="Luria V."/>
            <person name="Xiong Z."/>
            <person name="Chen J."/>
            <person name="Li Z."/>
            <person name="Catullo R.A."/>
            <person name="Griffin P.C."/>
            <person name="Schiffer M."/>
            <person name="Pearce S."/>
            <person name="Lee S.F."/>
            <person name="McElroy K."/>
            <person name="Stocker A."/>
            <person name="Shirriffs J."/>
            <person name="Cockerell F."/>
            <person name="Coppin C."/>
            <person name="Sgro C.M."/>
            <person name="Karger A."/>
            <person name="Cain J.W."/>
            <person name="Weber J.A."/>
            <person name="Santpere G."/>
            <person name="Kirschner M.W."/>
            <person name="Hoffmann A.A."/>
            <person name="Oakeshott J.G."/>
            <person name="Zhang G."/>
        </authorList>
    </citation>
    <scope>NUCLEOTIDE SEQUENCE</scope>
    <source>
        <strain evidence="8">BGI-SZ-2011g</strain>
    </source>
</reference>
<keyword evidence="5" id="KW-1015">Disulfide bond</keyword>